<dbReference type="FunFam" id="3.40.50.12780:FF:000012">
    <property type="entry name" value="Non-ribosomal peptide synthetase"/>
    <property type="match status" value="2"/>
</dbReference>
<accession>A0A561T6F4</accession>
<keyword evidence="3" id="KW-0596">Phosphopantetheine</keyword>
<dbReference type="GO" id="GO:0003824">
    <property type="term" value="F:catalytic activity"/>
    <property type="evidence" value="ECO:0007669"/>
    <property type="project" value="InterPro"/>
</dbReference>
<dbReference type="InterPro" id="IPR001242">
    <property type="entry name" value="Condensation_dom"/>
</dbReference>
<feature type="domain" description="Carrier" evidence="5">
    <location>
        <begin position="1007"/>
        <end position="1081"/>
    </location>
</feature>
<dbReference type="SMART" id="SM01294">
    <property type="entry name" value="PKS_PP_betabranch"/>
    <property type="match status" value="1"/>
</dbReference>
<dbReference type="Gene3D" id="3.30.559.30">
    <property type="entry name" value="Nonribosomal peptide synthetase, condensation domain"/>
    <property type="match status" value="2"/>
</dbReference>
<dbReference type="PROSITE" id="PS50075">
    <property type="entry name" value="CARRIER"/>
    <property type="match status" value="2"/>
</dbReference>
<dbReference type="InterPro" id="IPR020845">
    <property type="entry name" value="AMP-binding_CS"/>
</dbReference>
<protein>
    <submittedName>
        <fullName evidence="6">Amino acid adenylation domain-containing protein</fullName>
    </submittedName>
</protein>
<dbReference type="Gene3D" id="1.10.1200.10">
    <property type="entry name" value="ACP-like"/>
    <property type="match status" value="2"/>
</dbReference>
<dbReference type="FunFam" id="3.30.300.30:FF:000010">
    <property type="entry name" value="Enterobactin synthetase component F"/>
    <property type="match status" value="2"/>
</dbReference>
<dbReference type="GO" id="GO:0008610">
    <property type="term" value="P:lipid biosynthetic process"/>
    <property type="evidence" value="ECO:0007669"/>
    <property type="project" value="UniProtKB-ARBA"/>
</dbReference>
<dbReference type="RefSeq" id="WP_145909974.1">
    <property type="nucleotide sequence ID" value="NZ_BAAAMZ010000017.1"/>
</dbReference>
<dbReference type="InterPro" id="IPR042099">
    <property type="entry name" value="ANL_N_sf"/>
</dbReference>
<dbReference type="Pfam" id="PF00975">
    <property type="entry name" value="Thioesterase"/>
    <property type="match status" value="1"/>
</dbReference>
<dbReference type="GO" id="GO:0005737">
    <property type="term" value="C:cytoplasm"/>
    <property type="evidence" value="ECO:0007669"/>
    <property type="project" value="TreeGrafter"/>
</dbReference>
<dbReference type="InterPro" id="IPR009081">
    <property type="entry name" value="PP-bd_ACP"/>
</dbReference>
<dbReference type="InterPro" id="IPR020806">
    <property type="entry name" value="PKS_PP-bd"/>
</dbReference>
<dbReference type="Pfam" id="PF00550">
    <property type="entry name" value="PP-binding"/>
    <property type="match status" value="2"/>
</dbReference>
<dbReference type="Gene3D" id="3.40.50.1820">
    <property type="entry name" value="alpha/beta hydrolase"/>
    <property type="match status" value="1"/>
</dbReference>
<dbReference type="PANTHER" id="PTHR45527">
    <property type="entry name" value="NONRIBOSOMAL PEPTIDE SYNTHETASE"/>
    <property type="match status" value="1"/>
</dbReference>
<dbReference type="SMART" id="SM00823">
    <property type="entry name" value="PKS_PP"/>
    <property type="match status" value="2"/>
</dbReference>
<reference evidence="6 7" key="1">
    <citation type="submission" date="2019-06" db="EMBL/GenBank/DDBJ databases">
        <title>Sequencing the genomes of 1000 actinobacteria strains.</title>
        <authorList>
            <person name="Klenk H.-P."/>
        </authorList>
    </citation>
    <scope>NUCLEOTIDE SEQUENCE [LARGE SCALE GENOMIC DNA]</scope>
    <source>
        <strain evidence="6 7">DSM 44826</strain>
    </source>
</reference>
<name>A0A561T6F4_9ACTN</name>
<dbReference type="Gene3D" id="3.40.50.12780">
    <property type="entry name" value="N-terminal domain of ligase-like"/>
    <property type="match status" value="1"/>
</dbReference>
<evidence type="ECO:0000313" key="6">
    <source>
        <dbReference type="EMBL" id="TWF82691.1"/>
    </source>
</evidence>
<dbReference type="InterPro" id="IPR001031">
    <property type="entry name" value="Thioesterase"/>
</dbReference>
<dbReference type="PROSITE" id="PS00012">
    <property type="entry name" value="PHOSPHOPANTETHEINE"/>
    <property type="match status" value="2"/>
</dbReference>
<comment type="cofactor">
    <cofactor evidence="1">
        <name>pantetheine 4'-phosphate</name>
        <dbReference type="ChEBI" id="CHEBI:47942"/>
    </cofactor>
</comment>
<feature type="domain" description="Carrier" evidence="5">
    <location>
        <begin position="2071"/>
        <end position="2146"/>
    </location>
</feature>
<dbReference type="NCBIfam" id="NF003417">
    <property type="entry name" value="PRK04813.1"/>
    <property type="match status" value="2"/>
</dbReference>
<dbReference type="InterPro" id="IPR025110">
    <property type="entry name" value="AMP-bd_C"/>
</dbReference>
<dbReference type="SUPFAM" id="SSF56801">
    <property type="entry name" value="Acetyl-CoA synthetase-like"/>
    <property type="match status" value="2"/>
</dbReference>
<evidence type="ECO:0000313" key="7">
    <source>
        <dbReference type="Proteomes" id="UP000317940"/>
    </source>
</evidence>
<comment type="caution">
    <text evidence="6">The sequence shown here is derived from an EMBL/GenBank/DDBJ whole genome shotgun (WGS) entry which is preliminary data.</text>
</comment>
<dbReference type="InterPro" id="IPR036736">
    <property type="entry name" value="ACP-like_sf"/>
</dbReference>
<dbReference type="Pfam" id="PF00668">
    <property type="entry name" value="Condensation"/>
    <property type="match status" value="2"/>
</dbReference>
<dbReference type="GO" id="GO:0043041">
    <property type="term" value="P:amino acid activation for nonribosomal peptide biosynthetic process"/>
    <property type="evidence" value="ECO:0007669"/>
    <property type="project" value="TreeGrafter"/>
</dbReference>
<dbReference type="Gene3D" id="2.30.38.10">
    <property type="entry name" value="Luciferase, Domain 3"/>
    <property type="match status" value="1"/>
</dbReference>
<dbReference type="FunFam" id="1.10.1200.10:FF:000005">
    <property type="entry name" value="Nonribosomal peptide synthetase 1"/>
    <property type="match status" value="2"/>
</dbReference>
<dbReference type="InterPro" id="IPR000873">
    <property type="entry name" value="AMP-dep_synth/lig_dom"/>
</dbReference>
<dbReference type="InterPro" id="IPR045851">
    <property type="entry name" value="AMP-bd_C_sf"/>
</dbReference>
<dbReference type="Gene3D" id="3.30.559.10">
    <property type="entry name" value="Chloramphenicol acetyltransferase-like domain"/>
    <property type="match status" value="2"/>
</dbReference>
<organism evidence="6 7">
    <name type="scientific">Kitasatospora viridis</name>
    <dbReference type="NCBI Taxonomy" id="281105"/>
    <lineage>
        <taxon>Bacteria</taxon>
        <taxon>Bacillati</taxon>
        <taxon>Actinomycetota</taxon>
        <taxon>Actinomycetes</taxon>
        <taxon>Kitasatosporales</taxon>
        <taxon>Streptomycetaceae</taxon>
        <taxon>Kitasatospora</taxon>
    </lineage>
</organism>
<dbReference type="SUPFAM" id="SSF47336">
    <property type="entry name" value="ACP-like"/>
    <property type="match status" value="2"/>
</dbReference>
<dbReference type="PROSITE" id="PS00455">
    <property type="entry name" value="AMP_BINDING"/>
    <property type="match status" value="2"/>
</dbReference>
<dbReference type="CDD" id="cd05930">
    <property type="entry name" value="A_NRPS"/>
    <property type="match status" value="1"/>
</dbReference>
<dbReference type="PANTHER" id="PTHR45527:SF1">
    <property type="entry name" value="FATTY ACID SYNTHASE"/>
    <property type="match status" value="1"/>
</dbReference>
<dbReference type="GO" id="GO:0031177">
    <property type="term" value="F:phosphopantetheine binding"/>
    <property type="evidence" value="ECO:0007669"/>
    <property type="project" value="InterPro"/>
</dbReference>
<dbReference type="InterPro" id="IPR029058">
    <property type="entry name" value="AB_hydrolase_fold"/>
</dbReference>
<dbReference type="CDD" id="cd17643">
    <property type="entry name" value="A_NRPS_Cytc1-like"/>
    <property type="match status" value="1"/>
</dbReference>
<comment type="similarity">
    <text evidence="2">Belongs to the ATP-dependent AMP-binding enzyme family.</text>
</comment>
<sequence length="2433" mass="262503">MSTSSISRAELLQRRLRGLSKAQQDDGIAPVAREGELPLSYAQRRIWVLDQMRPGSTEYLMPVALRLRGEVDPAALRGALEEIVARHEVLRTRYPSTEGEPVQLIDPPGPIAFAEADLRGAGPVEAERRLAALLAEAGERPFDLAAEWPVRALLAQLAPDEWVLLLTLHHIASDGWSEAVLLAELGRFYPEPAAGRPVGAPALAVQYADFAAWQRDRLSGELLDGQLDYWRKTLADLAPLELPTDRPRGSVREAAGATVSFTVPADLAEPLVRLGREHGATPFMVFLAAFQALLGRYSRQSDVVLGSPVAGRDRGETHELIGLFATMLVLRADLSGAPSFVELLGRVREMALGAFAHQETPFERLVDELAPERDPSRNPLFQVAFQLTADESGEPAALGPAVRAAWEPVDWGVAKFDLALSLGAAADGSFTGELTYATALFDESRMHRLVGHYLRLLAGAAAAPDAAVGGLDLLTDAEHEQLAEWAGPGHRYPTEPSLTEAFRAQVERSPDAVAVSCQGRSLSYAELNLRANRLAHALSSHGVGPDTLVGVRLERSLDLVVALLGVLKTGAGYLPLDPAQPAERLAYMLGDAGVRVVIGTEPLDGVTTVPVADGAADWPGTDPEPVASSDGVAYVIYTSGSTGAPKGVVVTHHNVLRLLRSCEQDFGFGPDDVWSLFHSYAFDVSVWELWGALLHGGRVVVVPVETARSPQDFLRLLRDERVTVLSQTPSAFRGLLEAVTEADPAPADLAVRAVVFAGEALDVAELAPWFDRFGDADTAVVNMYGTTETTVHASYRRIRVADLAGPHRSPIGRPLGDLRFHLLDADLNRVPVGVPGQLHLSGPGLAHGYLGRPGLTADRFVPDPYAVMRGERMYRTGDLARLGPDGELEFLGRADDQVKIRGYRIEPGEIEAALTGHADVEHAVVLAHRRAGERDARLVAYVTPAAGRSIEVAELRAHLGRLLPAYMVPALFVPLDALPLTVNGKTDRRALPDPDLHRVLAAAERIAPRTPVERTVAQTWAEALGVAEVGVHDNFFALGGDSIRAIRVVGALRRSAVELTVQDLLVHQTVEALAQFVESAGPTSEAGAEEERVAPFALLGEADRAALPPGLADAYPTSMVQAGMLYQMLADRDENPYHNITRYPFIDDAPFSLPALRAAAALLAQRHELLRTSFDLTSYQEPLQLVHTTGAVQVGYDDLRGLGADEVRRELDEFTERTRREPFDIGRPPLLRFHVHQSAEDRWTLSFIECHAILDGWSHNSLITEVLADYRAIRAGGEPAPVALDHTVRFADHIAMERRSLAATADREFWQDRLGGFDPVALPAGWAAAPEAGERFYQIAVEYEDLEPGLRRLAAAAGAPMKSVLLAAHLKVLGAVGGTHRFHSGLVSNSRLETEGGDLVRGMHLNTVPFAVELTGATWTELVGQVFAEELALWPHRRFPLPEMQRAWGDGAPLVDVAFTYLDFHVLDQQQIESADVVDVSPNEFALDVASFPGVVNLYGRPERLSRANAQRMAGMYRRVLEEMAADPAGDARRGVLDEHEHRQASAFATGPADDYPELCLHELFEAQVARTPGAVALRTADGGTVGYAELNARANRLARHLRSLGVGQEDRVGVLLRRGPELVVALLGVLKAGAAYLPLDPTHPAPRLAALLAGTRAAALVTQQELAGPLDDGSRPTVLVDRDADRIAGYPDADLGRTTTPDSLVYVIYTSGSTGTPKGVMIEHRNLVNYLCWSVEHLAPLAGDGAPLYSAVAFDLPVTGLYPPLLCGQALTLTPDDGTPGIDGLVAALEQGGFGLLKVTPTHLALLNQTLSPEALRTAASRLVSGGESLTREMVSAWAQYAPDTVIDNEYGPTEAAVGASVLSVTAGELAAGVLPIGRPLSNTTLWVVDRNLEPVPVGVPGELYIGGAQVGRGYAERPGLTAERFVPDPFSAVPGRRLYRTGDLASYRADGALEFAGRIDGQVKIRGYRIEPGEVEAVLRRHPAVREVAVRVRTVTGGDQDLVAYLVPTEGEQLEPAVLREWLSGALPEYMVPSGYVVLDALPLTPSGKVDPAALPAPGPRDARAPYTAPRTATEQLLATALAQVLGLDRVGADDAFTDLGGHSLTAMRVIVKLREEHGISMTFRAFYQHRTVADLARAVDRAAADPNAAGADPAQDGGAEALLWFRRTGSKPPLFCVYPGGGQWYVHLAESLDEDRPVAALEWPGLNQQVPSPQSIGDVAEFFLAQIRAVRPNGPYHLLGWCGAGPVTSEMAQRLLRDGERVTFALLDPALDSHTRSNFREEVATFARGEELLEQLDRAGSAAEIAEIQAEFLKVLDRIIDEGAKLAPEPGDTFWAGRLRVWRELAEATLNHRQRPYPGRMHLLIGDELAGGAHEVAIGQSLTDYLGRWSELSPGGLDIHRVGGDHLGVLRPPHVVHLARLLTRLMEARE</sequence>
<dbReference type="InterPro" id="IPR006162">
    <property type="entry name" value="Ppantetheine_attach_site"/>
</dbReference>
<dbReference type="NCBIfam" id="TIGR01733">
    <property type="entry name" value="AA-adenyl-dom"/>
    <property type="match status" value="2"/>
</dbReference>
<keyword evidence="7" id="KW-1185">Reference proteome</keyword>
<dbReference type="Pfam" id="PF13193">
    <property type="entry name" value="AMP-binding_C"/>
    <property type="match status" value="2"/>
</dbReference>
<proteinExistence type="inferred from homology"/>
<dbReference type="FunFam" id="2.30.38.10:FF:000001">
    <property type="entry name" value="Non-ribosomal peptide synthetase PvdI"/>
    <property type="match status" value="1"/>
</dbReference>
<evidence type="ECO:0000259" key="5">
    <source>
        <dbReference type="PROSITE" id="PS50075"/>
    </source>
</evidence>
<dbReference type="FunFam" id="3.40.50.980:FF:000001">
    <property type="entry name" value="Non-ribosomal peptide synthetase"/>
    <property type="match status" value="2"/>
</dbReference>
<dbReference type="SUPFAM" id="SSF52777">
    <property type="entry name" value="CoA-dependent acyltransferases"/>
    <property type="match status" value="4"/>
</dbReference>
<evidence type="ECO:0000256" key="2">
    <source>
        <dbReference type="ARBA" id="ARBA00006432"/>
    </source>
</evidence>
<dbReference type="Proteomes" id="UP000317940">
    <property type="component" value="Unassembled WGS sequence"/>
</dbReference>
<dbReference type="Pfam" id="PF00501">
    <property type="entry name" value="AMP-binding"/>
    <property type="match status" value="2"/>
</dbReference>
<gene>
    <name evidence="6" type="ORF">FHX73_14173</name>
</gene>
<dbReference type="Gene3D" id="3.30.300.30">
    <property type="match status" value="2"/>
</dbReference>
<dbReference type="OrthoDB" id="2472181at2"/>
<dbReference type="InterPro" id="IPR010071">
    <property type="entry name" value="AA_adenyl_dom"/>
</dbReference>
<dbReference type="Gene3D" id="3.40.50.980">
    <property type="match status" value="2"/>
</dbReference>
<dbReference type="SUPFAM" id="SSF53474">
    <property type="entry name" value="alpha/beta-Hydrolases"/>
    <property type="match status" value="1"/>
</dbReference>
<dbReference type="EMBL" id="VIWT01000004">
    <property type="protein sequence ID" value="TWF82691.1"/>
    <property type="molecule type" value="Genomic_DNA"/>
</dbReference>
<dbReference type="InterPro" id="IPR023213">
    <property type="entry name" value="CAT-like_dom_sf"/>
</dbReference>
<evidence type="ECO:0000256" key="3">
    <source>
        <dbReference type="ARBA" id="ARBA00022450"/>
    </source>
</evidence>
<dbReference type="GO" id="GO:0044550">
    <property type="term" value="P:secondary metabolite biosynthetic process"/>
    <property type="evidence" value="ECO:0007669"/>
    <property type="project" value="UniProtKB-ARBA"/>
</dbReference>
<dbReference type="GO" id="GO:0017000">
    <property type="term" value="P:antibiotic biosynthetic process"/>
    <property type="evidence" value="ECO:0007669"/>
    <property type="project" value="UniProtKB-ARBA"/>
</dbReference>
<dbReference type="CDD" id="cd19531">
    <property type="entry name" value="LCL_NRPS-like"/>
    <property type="match status" value="1"/>
</dbReference>
<evidence type="ECO:0000256" key="1">
    <source>
        <dbReference type="ARBA" id="ARBA00001957"/>
    </source>
</evidence>
<keyword evidence="4" id="KW-0597">Phosphoprotein</keyword>
<evidence type="ECO:0000256" key="4">
    <source>
        <dbReference type="ARBA" id="ARBA00022553"/>
    </source>
</evidence>